<gene>
    <name evidence="4" type="ORF">G4B88_024840</name>
</gene>
<keyword evidence="5" id="KW-1185">Reference proteome</keyword>
<evidence type="ECO:0000256" key="2">
    <source>
        <dbReference type="ARBA" id="ARBA00022729"/>
    </source>
</evidence>
<dbReference type="InterPro" id="IPR044552">
    <property type="entry name" value="GLIP1-5/GLL25"/>
</dbReference>
<feature type="signal peptide" evidence="3">
    <location>
        <begin position="1"/>
        <end position="29"/>
    </location>
</feature>
<dbReference type="Gene3D" id="3.40.50.1110">
    <property type="entry name" value="SGNH hydrolase"/>
    <property type="match status" value="13"/>
</dbReference>
<sequence>MERLRCVFLALFLDIYVVLLLITSPVCESNNNVTKPSSKKHGIAFFIFGDSFLDAGNNNYINTTTLDQANFWPYGETYFKFPTGRFSDGRLISDFIAEYANLPLIPPFLQPGFRHYYKGVNFASSGAGALVETFQGSVIDLKTQVRYYKKVEGWLRNKLGNVGGELMLSNAVYLISIGSNDYLSLFLTNSTILKTYSKSQYIEMVIGNLTTVIKDIYSSGGKKFGFINLPEFGCLPGLRVTNQDGNYKCIEEASSLANLHNKAISKLLNKLSKQLKGFKYSLYDLNTNLRKRMITPSYYGFKDGERACCGTGEFRGVFSCGGKRIVKDYQLCQNPNHHIFWDSYHLTEIAYKQFAHEICKKLKEVIMAKSSFVISVMVVLILLVIPTKCYYPEPLEDGSGSLFIFGDSLYDAGINNYINTIVRANYYPYGETFFKYPSGRFCDGRIIPDFIAEYAKLPLIQPYLYPGNHDFKYGVNFASAGSGALPETRQGIVIDLKTQLGYFKNVSNQLKQQMGYANSKTLLSKAVYMFSVGSNDYLFPFDTNTTVLNSHTTEQYVGMVIGNITEVIQEIYNIGGRKFGFLNLGLLGCTPNGRVLEGGHSGGCFEKPTPFVKLHNLQLSTLLKGLHTKLKGFKYSLVDFYSFWEERIKHPSKYGFKEAKVACCGSGPYRGHFSCGGRRGEKEYELKEAFMAKSSFVLIVLLCSLIIPTKCYGHYSERSADVAASLFIFGDSFFDAGNNNYINTSGQANYYPYGETFFNYPSGRFCDGRILPDFIAEYANLPFVPPYLFPGNHDFKYGANFASGGAGALNETRQGFVINLKTQLGYLKKISNQLKQQMGYTDAKTLFSKAVYIFSVGSNDYSYPFDTNPAVLNSHTTQQYVGMVIGNITEVIQEIYNIGGRKVGFLSLGPIGCAPFARVLNKSGACFEKFTPFLKLHNKQLSIALKDLQSKLKGFKYSLVDVYSFMEERINHPSKYGFKEGKVGCCGSGPYRGNSSCGIGNLYIMAKLNRFSHCLGFLCIITLTLLAISPNCNAALFIFGDSAFDAGNNNYINTSFQATKFPYGETFFEYPTGRFSNGRLVPDFIAEYAKLPFIVPYLQPCNHHDFKYGVNFASAGAGALVETRPGLVIDLKTQLGNFKNVSKLLREKFGDAEAEDLLSRAVYLFSVGGNDYLFPFETNSSVLRTYSPEQFAGQVIGNISEVIQEIYKIGGRKFAFPSMWPLACFPFARVIKGGDYGCLDQITPYLKSHNKQLYNLLQNFQKHLNKFKYSLLDFYSFLEERMNHPSKQGFKEGKVACCGSGPYRGEFNCGGGNFSLCYNAIEYVFFDSVHPSEKVYEQFAKQAWSGKLSLKGSYSLMELFESNHDLVYLVIPAKCYRHYPHPSKYETPNSLFIFGDSLFDAGNNNYINTLSQANYYPYGGTFFKFPSGRFCDGRTIPDFIAEYAKLPLIPPYLFPGNHNFKYGVNFASSGSGALIETRKGTVIDLKTQLSYFKNVSIQLKQQMGYADAKTLLSRAVFLFSVGSNDYSFPFETNSTVLISHTTEEFVGMVIGNITEVIEEIYKFGGRKFGFLSLGQLGCSPSGRVLERGNNGACFEGFTPFVKSHNTQLSMRLKKLETKRKGFKYSLVDFYSFAEERINNPSKYGFKEAKVACCGSGPYRGHPSCGGRRGEKEYELCENVTDYIFFDFAHPTEKVNQQFAKEAWSGKPGFSGTYNLKALFESILVIHTKSYRHYPQPDVRASLFIFGDSLFDAGNNNYIKTIGQANYYPYGETFFKYPSGRFCDGRLISDFIAEYAKLPFIPPYLYPGNHDYSYGVNFASAGSGALFETGRDIVVIDLNTQLEYFKNVSNQLRKQLGNAEAKALLSRAVFIFSVGSNDYSFPFERNITIPNTQKFVGMVIGNLTKVIKEIYNIGGRKMGFLNLDHFGCYPYGRVLEGGNNGACFDKFLPFIKLHNTQLSMMLKKLETKLKGFKYSFVDQYTFTEERLNHPSKYGFKEEKVACCGSGQYRGHPSCGGRRGEKEYELCENVNDHVFFDFAHGTERFNEQFAIEAWNGKPNGSGSSNLKRLFESQTLLSRAVYIFNIGVNDYSFPFIINSTDLLNSYTTQQFVGMVIGNITDVTNFTALESKLQGFTEEIRAVEKEYELYDNVKEYIFFDSGHATEKVNEQFAVEAWSGKPSEYAKLPFIQPYLYPGNNDYRNGANFASAGSGALFETGRGILVIDLNTQLEYFKNVSNELRKQIGDADAKALLSRAVYIFSVGSNDYSFPFLRNVTVPNTQQFVGMVIGNLTEVIKEIYNIGGRKMGFLNLDHFGCAPYGRVLQGGDDGACFDKFIPFIKSHNTQLSIVLKKLQTKLKGFKYSFVDQYTFTEERLNHPSKYGFKEEKVACCGSGPYRGRPSCGGRRGEKEYELCENVNDHVFFDFGHSTERFNEQFATEAWNGKLNNGRSEKAALFVFGDSSFDVGNNNYFNTSSRANYYPYGETFFKYPTGRFSNGRLIPDFITEYAELPLLPPYLQPGYVDFTYGVNFASAGAGALLETRQGFVISLETQIGYFKNVSQILREKLGDAEAITLLSKAVYLFSVGANDYSFLFDTNSSALDSFSREEFVGLVIGNISSAIEEIYKIGGRKFGFQNVRSIACVPYARIVAAAKYNMSCLDQSTPFVQLHNKELSKLLQKLNNQLKGFKFSLSDYFTFVKERMDHPLKYAEYAKLPLIPPYLHPGYVDYTSGVNFASSGAGVLIETHQQYFLSSSFFQALSLKIQVDYFKNVRKLLRQKLGDEEAISLLSRAVYLFNVGVNDYMSLFDSNSTTFQSFSTKKYVGMVIGNLSSVIEGSRKGWWVVVGVVRTRGFSTVEERKEKSTFYVVMLVIMYSLTLLIQLKGYINNLLSKHGVRSQLPMGLTIFKNYLNGIKHLSDSYREEHCYELPLIPPYLQPGNHEFRYGVNFASAGSGAMPEINQGMTIDLQTQLRYFKNVREELRQRLGETEAKALLSRAVYLFSAGSNDYVYPFTINSTVIPTYSPQEYVGLVIGNISSVIQERMDHPSKYGFKEGMVACCGSGPYRGVLSCGGKRGVKEYDLCENPSQYLFFDSGHLTDRAYHQFSIQAWSEGDSSEYAKLPLIPPYLEPGVSNYAYGVNFASGGAGALVESHHGFVVDLHTQLKYFKKVKKRLSQTLGPAKAKKLISAAVYMFSVGGNDYIDRFTADSTVFNKKYKKEYVGMVLGNATQVLQEVYKRGGRKFGFVNVPPLGCLPGLKMLKPYNKSGCYDEITSLAKIHKALLPKVLKKIQSELYGFNYTIYDLFTSMSKRLDDPSKYGFKDGSMGCCGSGLYRGVYSCGGMRGEKEFELCDDVDMTIVRLTCLTFLWFLSLLLLNPSVSGVVHPQLPEKHVALFVFGDSLYDPGNNNYINTTNEYRANFYPYGKTFFRFPTGRFSNGRLIPDFISEYANLPLIPPYLKPGVSNYAYGVNFASGGAGALVESHQGFVVDLHTQLKYFKKVKKRLSQTLGPAKAKKLISAAVYLFSVGVNDYSDRFKADSTVSNDKFNKEYARMVLGNVTQVLQEIYKRGGRKFGFVNAPPLGCLPSLKILKPDNESGCYDEITSLAKIHNALLPKVLKKIQSEHNSFNYTIYDLFTSMSKRIDDPSKYGFKDGSMGCCGSGLYRGVYSCGGMRGEKEFELCDDVGDYFFFDSGHPSEKAYKQLSHMFWISGDTYIRLPAVKHVALFVFGDSLYDPGNNNFINTIPEYQANFPPYGKTFSSFPPGRFSDGRLIPDFISEYARLPLIPPYLKPGITNYAYGVNFASGGAGALVETHQGFVVDLHAQVSYFKKVKKQLCQTLGPSKAQKLISKAVFLFSVGSNDYMSRYKKESVGMVLGNLTQVLQELYDIGGRKFGFVNIPPIGCLPGIKMLKPENNGACFDEFTSLSKLHNLLLPKVLRNIQIELDGFNYTTFDFFTSVSKVMDHPSKYGFKYASTACCGSGPYRGVYSCGGKRGETEFELCDNVGDYFFFDSLHPSEKACKQLSQMFWTGGPDVTWPYNLEEFFKF</sequence>
<dbReference type="GO" id="GO:0006629">
    <property type="term" value="P:lipid metabolic process"/>
    <property type="evidence" value="ECO:0007669"/>
    <property type="project" value="InterPro"/>
</dbReference>
<organism evidence="4 5">
    <name type="scientific">Cannabis sativa</name>
    <name type="common">Hemp</name>
    <name type="synonym">Marijuana</name>
    <dbReference type="NCBI Taxonomy" id="3483"/>
    <lineage>
        <taxon>Eukaryota</taxon>
        <taxon>Viridiplantae</taxon>
        <taxon>Streptophyta</taxon>
        <taxon>Embryophyta</taxon>
        <taxon>Tracheophyta</taxon>
        <taxon>Spermatophyta</taxon>
        <taxon>Magnoliopsida</taxon>
        <taxon>eudicotyledons</taxon>
        <taxon>Gunneridae</taxon>
        <taxon>Pentapetalae</taxon>
        <taxon>rosids</taxon>
        <taxon>fabids</taxon>
        <taxon>Rosales</taxon>
        <taxon>Cannabaceae</taxon>
        <taxon>Cannabis</taxon>
    </lineage>
</organism>
<reference evidence="4 5" key="1">
    <citation type="journal article" date="2020" name="bioRxiv">
        <title>Sequence and annotation of 42 cannabis genomes reveals extensive copy number variation in cannabinoid synthesis and pathogen resistance genes.</title>
        <authorList>
            <person name="Mckernan K.J."/>
            <person name="Helbert Y."/>
            <person name="Kane L.T."/>
            <person name="Ebling H."/>
            <person name="Zhang L."/>
            <person name="Liu B."/>
            <person name="Eaton Z."/>
            <person name="Mclaughlin S."/>
            <person name="Kingan S."/>
            <person name="Baybayan P."/>
            <person name="Concepcion G."/>
            <person name="Jordan M."/>
            <person name="Riva A."/>
            <person name="Barbazuk W."/>
            <person name="Harkins T."/>
        </authorList>
    </citation>
    <scope>NUCLEOTIDE SEQUENCE [LARGE SCALE GENOMIC DNA]</scope>
    <source>
        <strain evidence="5">cv. Jamaican Lion 4</strain>
        <tissue evidence="4">Leaf</tissue>
    </source>
</reference>
<dbReference type="Proteomes" id="UP000583929">
    <property type="component" value="Unassembled WGS sequence"/>
</dbReference>
<dbReference type="PROSITE" id="PS01098">
    <property type="entry name" value="LIPASE_GDSL_SER"/>
    <property type="match status" value="3"/>
</dbReference>
<dbReference type="Pfam" id="PF00657">
    <property type="entry name" value="Lipase_GDSL"/>
    <property type="match status" value="11"/>
</dbReference>
<dbReference type="CDD" id="cd01837">
    <property type="entry name" value="SGNH_plant_lipase_like"/>
    <property type="match status" value="9"/>
</dbReference>
<dbReference type="InterPro" id="IPR001087">
    <property type="entry name" value="GDSL"/>
</dbReference>
<dbReference type="PANTHER" id="PTHR45966:SF34">
    <property type="entry name" value="GDSL-LIKE LIPASE_ACYLHYDROLASE"/>
    <property type="match status" value="1"/>
</dbReference>
<proteinExistence type="inferred from homology"/>
<dbReference type="InterPro" id="IPR036514">
    <property type="entry name" value="SGNH_hydro_sf"/>
</dbReference>
<evidence type="ECO:0000256" key="1">
    <source>
        <dbReference type="ARBA" id="ARBA00008668"/>
    </source>
</evidence>
<accession>A0A7J6G9C2</accession>
<dbReference type="PANTHER" id="PTHR45966">
    <property type="entry name" value="GDSL-LIKE LIPASE/ACYLHYDROLASE"/>
    <property type="match status" value="1"/>
</dbReference>
<dbReference type="InterPro" id="IPR035669">
    <property type="entry name" value="SGNH_plant_lipase-like"/>
</dbReference>
<protein>
    <submittedName>
        <fullName evidence="4">Uncharacterized protein</fullName>
    </submittedName>
</protein>
<evidence type="ECO:0000256" key="3">
    <source>
        <dbReference type="SAM" id="SignalP"/>
    </source>
</evidence>
<dbReference type="InterPro" id="IPR008265">
    <property type="entry name" value="Lipase_GDSL_AS"/>
</dbReference>
<comment type="caution">
    <text evidence="4">The sequence shown here is derived from an EMBL/GenBank/DDBJ whole genome shotgun (WGS) entry which is preliminary data.</text>
</comment>
<evidence type="ECO:0000313" key="5">
    <source>
        <dbReference type="Proteomes" id="UP000583929"/>
    </source>
</evidence>
<dbReference type="EMBL" id="JAATIQ010000129">
    <property type="protein sequence ID" value="KAF4379392.1"/>
    <property type="molecule type" value="Genomic_DNA"/>
</dbReference>
<comment type="similarity">
    <text evidence="1">Belongs to the 'GDSL' lipolytic enzyme family.</text>
</comment>
<name>A0A7J6G9C2_CANSA</name>
<dbReference type="GO" id="GO:0016298">
    <property type="term" value="F:lipase activity"/>
    <property type="evidence" value="ECO:0007669"/>
    <property type="project" value="InterPro"/>
</dbReference>
<dbReference type="FunFam" id="3.40.50.1110:FF:000003">
    <property type="entry name" value="GDSL esterase/lipase APG"/>
    <property type="match status" value="10"/>
</dbReference>
<keyword evidence="2 3" id="KW-0732">Signal</keyword>
<feature type="chain" id="PRO_5029535608" evidence="3">
    <location>
        <begin position="30"/>
        <end position="4041"/>
    </location>
</feature>
<dbReference type="SUPFAM" id="SSF52266">
    <property type="entry name" value="SGNH hydrolase"/>
    <property type="match status" value="4"/>
</dbReference>
<evidence type="ECO:0000313" key="4">
    <source>
        <dbReference type="EMBL" id="KAF4379392.1"/>
    </source>
</evidence>